<dbReference type="GO" id="GO:0016538">
    <property type="term" value="F:cyclin-dependent protein serine/threonine kinase regulator activity"/>
    <property type="evidence" value="ECO:0007669"/>
    <property type="project" value="UniProtKB-ARBA"/>
</dbReference>
<evidence type="ECO:0000256" key="2">
    <source>
        <dbReference type="SAM" id="MobiDB-lite"/>
    </source>
</evidence>
<dbReference type="InterPro" id="IPR036915">
    <property type="entry name" value="Cyclin-like_sf"/>
</dbReference>
<name>A0A4T0X4B7_9ASCO</name>
<evidence type="ECO:0000259" key="3">
    <source>
        <dbReference type="SMART" id="SM00385"/>
    </source>
</evidence>
<reference evidence="4 5" key="1">
    <citation type="journal article" date="2019" name="Front. Genet.">
        <title>Whole-Genome Sequencing of the Opportunistic Yeast Pathogen Candida inconspicua Uncovers Its Hybrid Origin.</title>
        <authorList>
            <person name="Mixao V."/>
            <person name="Hansen A.P."/>
            <person name="Saus E."/>
            <person name="Boekhout T."/>
            <person name="Lass-Florl C."/>
            <person name="Gabaldon T."/>
        </authorList>
    </citation>
    <scope>NUCLEOTIDE SEQUENCE [LARGE SCALE GENOMIC DNA]</scope>
    <source>
        <strain evidence="4 5">CBS 180</strain>
    </source>
</reference>
<sequence>MPDSTNFKKSTPRYNEEMVKMVEKRNHQLTIMEYRNEIHNHLVHLDFELEEDPTVDPVQDQVRVLRPSILNSLLDVCYRLSWSSTTFAMAVHLFDFYVSNATIEINNCRLAGFCCLWIASKYNENKPKGNILNALIKRAGYGPSYKKAFLKIEFEVLKTINWDLSYPTPELFIDLFLNTAEANRVEKRLGSLFLSDLALFNIDIVANYSSSSIAASSIMISCFAMLNLRHKHIRQHRFDVLESMILNQVVKMESSIRMKYLDNNVISHSNNNMVIHNIIYLAQCFVKQKEEEKEQLKKLKDMDLNPNSYYNSSGYMLNSKINENGNISFFPISPMASPTNLPHNSGIRTSLGSDSSQSPEHVEKALATGSSTNLEMLGHRHNRSLTLRGMLPTPGTTPTGSFNWLGTNTSNSSTSENPEPASSGMNASVDHQMKFQTPQIFTPVQLFPSNMYYPSVHNTHNFPYSHQRFSEYARSETPEMVSKNSRQKYHRTLPVLTRSRAKECISRYDQTSLLDIDCDVKRQRI</sequence>
<dbReference type="SMART" id="SM00385">
    <property type="entry name" value="CYCLIN"/>
    <property type="match status" value="1"/>
</dbReference>
<dbReference type="OrthoDB" id="5590282at2759"/>
<feature type="region of interest" description="Disordered" evidence="2">
    <location>
        <begin position="343"/>
        <end position="365"/>
    </location>
</feature>
<feature type="compositionally biased region" description="Polar residues" evidence="2">
    <location>
        <begin position="343"/>
        <end position="359"/>
    </location>
</feature>
<dbReference type="SUPFAM" id="SSF47954">
    <property type="entry name" value="Cyclin-like"/>
    <property type="match status" value="2"/>
</dbReference>
<feature type="compositionally biased region" description="Low complexity" evidence="2">
    <location>
        <begin position="407"/>
        <end position="423"/>
    </location>
</feature>
<evidence type="ECO:0000313" key="4">
    <source>
        <dbReference type="EMBL" id="TID30276.1"/>
    </source>
</evidence>
<dbReference type="STRING" id="52247.A0A4T0X4B7"/>
<keyword evidence="5" id="KW-1185">Reference proteome</keyword>
<dbReference type="EMBL" id="SELW01000166">
    <property type="protein sequence ID" value="TID30276.1"/>
    <property type="molecule type" value="Genomic_DNA"/>
</dbReference>
<dbReference type="Proteomes" id="UP000307173">
    <property type="component" value="Unassembled WGS sequence"/>
</dbReference>
<evidence type="ECO:0000256" key="1">
    <source>
        <dbReference type="RuleBase" id="RU000383"/>
    </source>
</evidence>
<dbReference type="InterPro" id="IPR039361">
    <property type="entry name" value="Cyclin"/>
</dbReference>
<accession>A0A4T0X4B7</accession>
<dbReference type="InterPro" id="IPR006671">
    <property type="entry name" value="Cyclin_N"/>
</dbReference>
<feature type="domain" description="Cyclin-like" evidence="3">
    <location>
        <begin position="71"/>
        <end position="158"/>
    </location>
</feature>
<dbReference type="PANTHER" id="PTHR10177">
    <property type="entry name" value="CYCLINS"/>
    <property type="match status" value="1"/>
</dbReference>
<comment type="similarity">
    <text evidence="1">Belongs to the cyclin family.</text>
</comment>
<comment type="caution">
    <text evidence="4">The sequence shown here is derived from an EMBL/GenBank/DDBJ whole genome shotgun (WGS) entry which is preliminary data.</text>
</comment>
<dbReference type="Pfam" id="PF00134">
    <property type="entry name" value="Cyclin_N"/>
    <property type="match status" value="1"/>
</dbReference>
<organism evidence="4 5">
    <name type="scientific">Pichia inconspicua</name>
    <dbReference type="NCBI Taxonomy" id="52247"/>
    <lineage>
        <taxon>Eukaryota</taxon>
        <taxon>Fungi</taxon>
        <taxon>Dikarya</taxon>
        <taxon>Ascomycota</taxon>
        <taxon>Saccharomycotina</taxon>
        <taxon>Pichiomycetes</taxon>
        <taxon>Pichiales</taxon>
        <taxon>Pichiaceae</taxon>
        <taxon>Pichia</taxon>
    </lineage>
</organism>
<protein>
    <recommendedName>
        <fullName evidence="3">Cyclin-like domain-containing protein</fullName>
    </recommendedName>
</protein>
<proteinExistence type="inferred from homology"/>
<dbReference type="Gene3D" id="1.10.472.10">
    <property type="entry name" value="Cyclin-like"/>
    <property type="match status" value="2"/>
</dbReference>
<keyword evidence="1" id="KW-0195">Cyclin</keyword>
<gene>
    <name evidence="4" type="ORF">CANINC_001156</name>
</gene>
<dbReference type="AlphaFoldDB" id="A0A4T0X4B7"/>
<evidence type="ECO:0000313" key="5">
    <source>
        <dbReference type="Proteomes" id="UP000307173"/>
    </source>
</evidence>
<dbReference type="InterPro" id="IPR013763">
    <property type="entry name" value="Cyclin-like_dom"/>
</dbReference>
<feature type="region of interest" description="Disordered" evidence="2">
    <location>
        <begin position="393"/>
        <end position="424"/>
    </location>
</feature>